<proteinExistence type="predicted"/>
<protein>
    <submittedName>
        <fullName evidence="1">Uncharacterized protein</fullName>
    </submittedName>
</protein>
<gene>
    <name evidence="1" type="ORF">ACFPVW_12425</name>
</gene>
<evidence type="ECO:0000313" key="1">
    <source>
        <dbReference type="EMBL" id="MFC5706849.1"/>
    </source>
</evidence>
<sequence>MPTLAILDTVRNLRLQNRKLASRHIANPDLIRSLERPAGMAWRAVWSCVNSRGGI</sequence>
<name>A0ABW0YAS8_9GAMM</name>
<organism evidence="1 2">
    <name type="scientific">Aeromonas eucrenophila</name>
    <dbReference type="NCBI Taxonomy" id="649"/>
    <lineage>
        <taxon>Bacteria</taxon>
        <taxon>Pseudomonadati</taxon>
        <taxon>Pseudomonadota</taxon>
        <taxon>Gammaproteobacteria</taxon>
        <taxon>Aeromonadales</taxon>
        <taxon>Aeromonadaceae</taxon>
        <taxon>Aeromonas</taxon>
    </lineage>
</organism>
<comment type="caution">
    <text evidence="1">The sequence shown here is derived from an EMBL/GenBank/DDBJ whole genome shotgun (WGS) entry which is preliminary data.</text>
</comment>
<reference evidence="2" key="1">
    <citation type="journal article" date="2019" name="Int. J. Syst. Evol. Microbiol.">
        <title>The Global Catalogue of Microorganisms (GCM) 10K type strain sequencing project: providing services to taxonomists for standard genome sequencing and annotation.</title>
        <authorList>
            <consortium name="The Broad Institute Genomics Platform"/>
            <consortium name="The Broad Institute Genome Sequencing Center for Infectious Disease"/>
            <person name="Wu L."/>
            <person name="Ma J."/>
        </authorList>
    </citation>
    <scope>NUCLEOTIDE SEQUENCE [LARGE SCALE GENOMIC DNA]</scope>
    <source>
        <strain evidence="2">KCTC 15012</strain>
    </source>
</reference>
<accession>A0ABW0YAS8</accession>
<evidence type="ECO:0000313" key="2">
    <source>
        <dbReference type="Proteomes" id="UP001596132"/>
    </source>
</evidence>
<dbReference type="RefSeq" id="WP_197066225.1">
    <property type="nucleotide sequence ID" value="NZ_CDDF01000014.1"/>
</dbReference>
<dbReference type="EMBL" id="JBHSPP010000015">
    <property type="protein sequence ID" value="MFC5706849.1"/>
    <property type="molecule type" value="Genomic_DNA"/>
</dbReference>
<keyword evidence="2" id="KW-1185">Reference proteome</keyword>
<dbReference type="Proteomes" id="UP001596132">
    <property type="component" value="Unassembled WGS sequence"/>
</dbReference>